<dbReference type="EMBL" id="KV878210">
    <property type="protein sequence ID" value="OJJ39868.1"/>
    <property type="molecule type" value="Genomic_DNA"/>
</dbReference>
<dbReference type="OrthoDB" id="9983560at2759"/>
<evidence type="ECO:0000259" key="4">
    <source>
        <dbReference type="PROSITE" id="PS51387"/>
    </source>
</evidence>
<evidence type="ECO:0000313" key="5">
    <source>
        <dbReference type="EMBL" id="OJJ39868.1"/>
    </source>
</evidence>
<dbReference type="GeneID" id="63753170"/>
<dbReference type="PANTHER" id="PTHR13878:SF155">
    <property type="entry name" value="ALCOHOL OXIDASE, PUTATIVE (AFU_ORTHOLOGUE AFUA_4G00430)-RELATED"/>
    <property type="match status" value="1"/>
</dbReference>
<evidence type="ECO:0000256" key="2">
    <source>
        <dbReference type="ARBA" id="ARBA00023002"/>
    </source>
</evidence>
<accession>A0A1L9RYH5</accession>
<protein>
    <recommendedName>
        <fullName evidence="4">FAD-binding PCMH-type domain-containing protein</fullName>
    </recommendedName>
</protein>
<dbReference type="InterPro" id="IPR050432">
    <property type="entry name" value="FAD-linked_Oxidoreductases_BP"/>
</dbReference>
<dbReference type="InterPro" id="IPR016166">
    <property type="entry name" value="FAD-bd_PCMH"/>
</dbReference>
<dbReference type="VEuPathDB" id="FungiDB:ASPWEDRAFT_49727"/>
<feature type="domain" description="FAD-binding PCMH-type" evidence="4">
    <location>
        <begin position="114"/>
        <end position="300"/>
    </location>
</feature>
<keyword evidence="2" id="KW-0560">Oxidoreductase</keyword>
<feature type="chain" id="PRO_5012973621" description="FAD-binding PCMH-type domain-containing protein" evidence="3">
    <location>
        <begin position="17"/>
        <end position="568"/>
    </location>
</feature>
<keyword evidence="3" id="KW-0732">Signal</keyword>
<feature type="signal peptide" evidence="3">
    <location>
        <begin position="1"/>
        <end position="16"/>
    </location>
</feature>
<dbReference type="Proteomes" id="UP000184383">
    <property type="component" value="Unassembled WGS sequence"/>
</dbReference>
<dbReference type="PROSITE" id="PS51387">
    <property type="entry name" value="FAD_PCMH"/>
    <property type="match status" value="1"/>
</dbReference>
<dbReference type="AlphaFoldDB" id="A0A1L9RYH5"/>
<reference evidence="6" key="1">
    <citation type="journal article" date="2017" name="Genome Biol.">
        <title>Comparative genomics reveals high biological diversity and specific adaptations in the industrially and medically important fungal genus Aspergillus.</title>
        <authorList>
            <person name="de Vries R.P."/>
            <person name="Riley R."/>
            <person name="Wiebenga A."/>
            <person name="Aguilar-Osorio G."/>
            <person name="Amillis S."/>
            <person name="Uchima C.A."/>
            <person name="Anderluh G."/>
            <person name="Asadollahi M."/>
            <person name="Askin M."/>
            <person name="Barry K."/>
            <person name="Battaglia E."/>
            <person name="Bayram O."/>
            <person name="Benocci T."/>
            <person name="Braus-Stromeyer S.A."/>
            <person name="Caldana C."/>
            <person name="Canovas D."/>
            <person name="Cerqueira G.C."/>
            <person name="Chen F."/>
            <person name="Chen W."/>
            <person name="Choi C."/>
            <person name="Clum A."/>
            <person name="Dos Santos R.A."/>
            <person name="Damasio A.R."/>
            <person name="Diallinas G."/>
            <person name="Emri T."/>
            <person name="Fekete E."/>
            <person name="Flipphi M."/>
            <person name="Freyberg S."/>
            <person name="Gallo A."/>
            <person name="Gournas C."/>
            <person name="Habgood R."/>
            <person name="Hainaut M."/>
            <person name="Harispe M.L."/>
            <person name="Henrissat B."/>
            <person name="Hilden K.S."/>
            <person name="Hope R."/>
            <person name="Hossain A."/>
            <person name="Karabika E."/>
            <person name="Karaffa L."/>
            <person name="Karanyi Z."/>
            <person name="Krasevec N."/>
            <person name="Kuo A."/>
            <person name="Kusch H."/>
            <person name="LaButti K."/>
            <person name="Lagendijk E.L."/>
            <person name="Lapidus A."/>
            <person name="Levasseur A."/>
            <person name="Lindquist E."/>
            <person name="Lipzen A."/>
            <person name="Logrieco A.F."/>
            <person name="MacCabe A."/>
            <person name="Maekelae M.R."/>
            <person name="Malavazi I."/>
            <person name="Melin P."/>
            <person name="Meyer V."/>
            <person name="Mielnichuk N."/>
            <person name="Miskei M."/>
            <person name="Molnar A.P."/>
            <person name="Mule G."/>
            <person name="Ngan C.Y."/>
            <person name="Orejas M."/>
            <person name="Orosz E."/>
            <person name="Ouedraogo J.P."/>
            <person name="Overkamp K.M."/>
            <person name="Park H.-S."/>
            <person name="Perrone G."/>
            <person name="Piumi F."/>
            <person name="Punt P.J."/>
            <person name="Ram A.F."/>
            <person name="Ramon A."/>
            <person name="Rauscher S."/>
            <person name="Record E."/>
            <person name="Riano-Pachon D.M."/>
            <person name="Robert V."/>
            <person name="Roehrig J."/>
            <person name="Ruller R."/>
            <person name="Salamov A."/>
            <person name="Salih N.S."/>
            <person name="Samson R.A."/>
            <person name="Sandor E."/>
            <person name="Sanguinetti M."/>
            <person name="Schuetze T."/>
            <person name="Sepcic K."/>
            <person name="Shelest E."/>
            <person name="Sherlock G."/>
            <person name="Sophianopoulou V."/>
            <person name="Squina F.M."/>
            <person name="Sun H."/>
            <person name="Susca A."/>
            <person name="Todd R.B."/>
            <person name="Tsang A."/>
            <person name="Unkles S.E."/>
            <person name="van de Wiele N."/>
            <person name="van Rossen-Uffink D."/>
            <person name="Oliveira J.V."/>
            <person name="Vesth T.C."/>
            <person name="Visser J."/>
            <person name="Yu J.-H."/>
            <person name="Zhou M."/>
            <person name="Andersen M.R."/>
            <person name="Archer D.B."/>
            <person name="Baker S.E."/>
            <person name="Benoit I."/>
            <person name="Brakhage A.A."/>
            <person name="Braus G.H."/>
            <person name="Fischer R."/>
            <person name="Frisvad J.C."/>
            <person name="Goldman G.H."/>
            <person name="Houbraken J."/>
            <person name="Oakley B."/>
            <person name="Pocsi I."/>
            <person name="Scazzocchio C."/>
            <person name="Seiboth B."/>
            <person name="vanKuyk P.A."/>
            <person name="Wortman J."/>
            <person name="Dyer P.S."/>
            <person name="Grigoriev I.V."/>
        </authorList>
    </citation>
    <scope>NUCLEOTIDE SEQUENCE [LARGE SCALE GENOMIC DNA]</scope>
    <source>
        <strain evidence="6">DTO 134E9</strain>
    </source>
</reference>
<evidence type="ECO:0000313" key="6">
    <source>
        <dbReference type="Proteomes" id="UP000184383"/>
    </source>
</evidence>
<keyword evidence="6" id="KW-1185">Reference proteome</keyword>
<dbReference type="InterPro" id="IPR016169">
    <property type="entry name" value="FAD-bd_PCMH_sub2"/>
</dbReference>
<dbReference type="InterPro" id="IPR036318">
    <property type="entry name" value="FAD-bd_PCMH-like_sf"/>
</dbReference>
<dbReference type="SUPFAM" id="SSF56176">
    <property type="entry name" value="FAD-binding/transporter-associated domain-like"/>
    <property type="match status" value="1"/>
</dbReference>
<dbReference type="PROSITE" id="PS51257">
    <property type="entry name" value="PROKAR_LIPOPROTEIN"/>
    <property type="match status" value="1"/>
</dbReference>
<dbReference type="GO" id="GO:0071949">
    <property type="term" value="F:FAD binding"/>
    <property type="evidence" value="ECO:0007669"/>
    <property type="project" value="InterPro"/>
</dbReference>
<dbReference type="InterPro" id="IPR006094">
    <property type="entry name" value="Oxid_FAD_bind_N"/>
</dbReference>
<dbReference type="InterPro" id="IPR012951">
    <property type="entry name" value="BBE"/>
</dbReference>
<evidence type="ECO:0000256" key="1">
    <source>
        <dbReference type="ARBA" id="ARBA00005466"/>
    </source>
</evidence>
<comment type="similarity">
    <text evidence="1">Belongs to the oxygen-dependent FAD-linked oxidoreductase family.</text>
</comment>
<sequence length="568" mass="61270">MKRLLLNFLFGASALAGFTSTGCRCRPQNSCWPSTQEWNAFNSSIQGNLVPVRPAAAVCHVPNLDSSMCDEVKKQWTNSTWRAAQPGTVQWENWESWPEDNQTCYIESSQSTPCGQGRISLYSALVQSASQIQKTVRFAKQHNLRLVIKNSGHDFMGRSTSPESLQILTNGMKDIRLVNAFVLAGAPENKSEGPAVTIAAGVSLQDLYSAVVAHKRTVVGGTSHTVGAAGGYIQGGGHSALGVWKGMATDNALEFHVVTANGTLLYANAYQNLDLFWALRGGGGGSFGVVLSVTLRTFPEVPVVVANLNISTPIGNPQFWTAMTEVHAALPGLNDAGGSGYYFIYPNYPVSKNFSASTMTLVTTFPNNTNTAKIDHLYAPLRSKLNGASGITAQYQSFVLPSVRSVYSTILIPGNDDVTAASLLISALKTLRFDPGQSILGHMVAGGAVSANGKTVDSAVNPAWREAITHIIIPRVWEANATLAEQEAIKHNVTNVDVPILRSVEGDKMGAYLNEADPSETDFQNFFWGENYPRLYDIKKKWDPTGLFITRRGVGSEDWDGEGLCLAA</sequence>
<dbReference type="Pfam" id="PF01565">
    <property type="entry name" value="FAD_binding_4"/>
    <property type="match status" value="1"/>
</dbReference>
<dbReference type="Gene3D" id="3.30.465.10">
    <property type="match status" value="2"/>
</dbReference>
<dbReference type="GO" id="GO:0016491">
    <property type="term" value="F:oxidoreductase activity"/>
    <property type="evidence" value="ECO:0007669"/>
    <property type="project" value="UniProtKB-KW"/>
</dbReference>
<gene>
    <name evidence="5" type="ORF">ASPWEDRAFT_49727</name>
</gene>
<dbReference type="STRING" id="1073089.A0A1L9RYH5"/>
<dbReference type="Gene3D" id="3.40.462.20">
    <property type="match status" value="1"/>
</dbReference>
<dbReference type="RefSeq" id="XP_040693544.1">
    <property type="nucleotide sequence ID" value="XM_040837322.1"/>
</dbReference>
<name>A0A1L9RYH5_ASPWE</name>
<evidence type="ECO:0000256" key="3">
    <source>
        <dbReference type="SAM" id="SignalP"/>
    </source>
</evidence>
<dbReference type="PANTHER" id="PTHR13878">
    <property type="entry name" value="GULONOLACTONE OXIDASE"/>
    <property type="match status" value="1"/>
</dbReference>
<organism evidence="5 6">
    <name type="scientific">Aspergillus wentii DTO 134E9</name>
    <dbReference type="NCBI Taxonomy" id="1073089"/>
    <lineage>
        <taxon>Eukaryota</taxon>
        <taxon>Fungi</taxon>
        <taxon>Dikarya</taxon>
        <taxon>Ascomycota</taxon>
        <taxon>Pezizomycotina</taxon>
        <taxon>Eurotiomycetes</taxon>
        <taxon>Eurotiomycetidae</taxon>
        <taxon>Eurotiales</taxon>
        <taxon>Aspergillaceae</taxon>
        <taxon>Aspergillus</taxon>
        <taxon>Aspergillus subgen. Cremei</taxon>
    </lineage>
</organism>
<dbReference type="Pfam" id="PF08031">
    <property type="entry name" value="BBE"/>
    <property type="match status" value="1"/>
</dbReference>
<proteinExistence type="inferred from homology"/>